<evidence type="ECO:0000313" key="2">
    <source>
        <dbReference type="EMBL" id="MBL4933340.1"/>
    </source>
</evidence>
<accession>A0A937FHX1</accession>
<proteinExistence type="predicted"/>
<dbReference type="EMBL" id="JAESWA010000024">
    <property type="protein sequence ID" value="MBL4933340.1"/>
    <property type="molecule type" value="Genomic_DNA"/>
</dbReference>
<evidence type="ECO:0000313" key="3">
    <source>
        <dbReference type="Proteomes" id="UP000623681"/>
    </source>
</evidence>
<dbReference type="PROSITE" id="PS51257">
    <property type="entry name" value="PROKAR_LIPOPROTEIN"/>
    <property type="match status" value="1"/>
</dbReference>
<sequence>MKYLKKTVLSMTVLTTLLFVGCNTKQQSSSIANDDSKSMEKVIKNFKGLDLEKEKIDLNIEGKKMDLSLPIYTEKNRYYIPLTELVDRLQGEITEEDGLIKVNILNEEIKINKSSNSYVDKDNEEKKFKKPLIEKEGVIYITFNDFSKAFNMVSRWNDKDKSIKAYKSRKKTDFPKYQKKIDTYGFIRLEDVSIDKDSEGSLYYETLRVIGDDLGGRGVPFSVAWIPKFEDPSKNIEVDPSKDYDMNTSELVYTLDYLENKGGVIGLHGYTHQRGKDASGIGAEFGPENPDIGDMIERVKKAKELAKEMDIEPGFFEAPHYKITKKQNDALEDYFKVIYNPYRNENGAELNTSNIYRRPNGKSLYIGTPLDYVHGEDNGDIIKNKIMHLPKGVMASLFFHPRLEMKYIKFNEDTDGYPNYEQDKNSVLNKIIDSLQDKGYDMKDIRSL</sequence>
<dbReference type="AlphaFoldDB" id="A0A937FHX1"/>
<feature type="domain" description="Copper amine oxidase-like N-terminal" evidence="1">
    <location>
        <begin position="60"/>
        <end position="163"/>
    </location>
</feature>
<dbReference type="Pfam" id="PF07833">
    <property type="entry name" value="Cu_amine_oxidN1"/>
    <property type="match status" value="1"/>
</dbReference>
<dbReference type="InterPro" id="IPR012854">
    <property type="entry name" value="Cu_amine_oxidase-like_N"/>
</dbReference>
<comment type="caution">
    <text evidence="2">The sequence shown here is derived from an EMBL/GenBank/DDBJ whole genome shotgun (WGS) entry which is preliminary data.</text>
</comment>
<keyword evidence="3" id="KW-1185">Reference proteome</keyword>
<dbReference type="RefSeq" id="WP_202768782.1">
    <property type="nucleotide sequence ID" value="NZ_JAESWA010000024.1"/>
</dbReference>
<evidence type="ECO:0000259" key="1">
    <source>
        <dbReference type="Pfam" id="PF07833"/>
    </source>
</evidence>
<reference evidence="2" key="1">
    <citation type="submission" date="2021-01" db="EMBL/GenBank/DDBJ databases">
        <title>Genome public.</title>
        <authorList>
            <person name="Liu C."/>
            <person name="Sun Q."/>
        </authorList>
    </citation>
    <scope>NUCLEOTIDE SEQUENCE</scope>
    <source>
        <strain evidence="2">YIM B02565</strain>
    </source>
</reference>
<organism evidence="2 3">
    <name type="scientific">Clostridium paridis</name>
    <dbReference type="NCBI Taxonomy" id="2803863"/>
    <lineage>
        <taxon>Bacteria</taxon>
        <taxon>Bacillati</taxon>
        <taxon>Bacillota</taxon>
        <taxon>Clostridia</taxon>
        <taxon>Eubacteriales</taxon>
        <taxon>Clostridiaceae</taxon>
        <taxon>Clostridium</taxon>
    </lineage>
</organism>
<dbReference type="InterPro" id="IPR018763">
    <property type="entry name" value="DUF2334"/>
</dbReference>
<name>A0A937FHX1_9CLOT</name>
<dbReference type="Pfam" id="PF10096">
    <property type="entry name" value="DUF2334"/>
    <property type="match status" value="1"/>
</dbReference>
<gene>
    <name evidence="2" type="ORF">JK634_16215</name>
</gene>
<dbReference type="Proteomes" id="UP000623681">
    <property type="component" value="Unassembled WGS sequence"/>
</dbReference>
<protein>
    <submittedName>
        <fullName evidence="2">DUF2334 domain-containing protein</fullName>
    </submittedName>
</protein>